<organism evidence="1 2">
    <name type="scientific">Luteimicrobium subarcticum</name>
    <dbReference type="NCBI Taxonomy" id="620910"/>
    <lineage>
        <taxon>Bacteria</taxon>
        <taxon>Bacillati</taxon>
        <taxon>Actinomycetota</taxon>
        <taxon>Actinomycetes</taxon>
        <taxon>Micrococcales</taxon>
        <taxon>Luteimicrobium</taxon>
    </lineage>
</organism>
<dbReference type="RefSeq" id="WP_100350722.1">
    <property type="nucleotide sequence ID" value="NZ_PGTZ01000010.1"/>
</dbReference>
<evidence type="ECO:0000313" key="2">
    <source>
        <dbReference type="Proteomes" id="UP000231586"/>
    </source>
</evidence>
<proteinExistence type="predicted"/>
<reference evidence="1 2" key="1">
    <citation type="submission" date="2017-11" db="EMBL/GenBank/DDBJ databases">
        <title>Genomic Encyclopedia of Archaeal and Bacterial Type Strains, Phase II (KMG-II): From Individual Species to Whole Genera.</title>
        <authorList>
            <person name="Goeker M."/>
        </authorList>
    </citation>
    <scope>NUCLEOTIDE SEQUENCE [LARGE SCALE GENOMIC DNA]</scope>
    <source>
        <strain evidence="1 2">DSM 22413</strain>
    </source>
</reference>
<accession>A0A2M8W6Y8</accession>
<sequence>MSDLQIDSDTLSAVRATLDKALTLGATGGVCCVQDGVDIGMYPPTALGSDVVSPALVKANMALRDAIEVTRTALTNAGTSTSTVEDGVDQADDEIWQGIEWPS</sequence>
<dbReference type="EMBL" id="PGTZ01000010">
    <property type="protein sequence ID" value="PJI86693.1"/>
    <property type="molecule type" value="Genomic_DNA"/>
</dbReference>
<dbReference type="AlphaFoldDB" id="A0A2M8W6Y8"/>
<dbReference type="Proteomes" id="UP000231586">
    <property type="component" value="Unassembled WGS sequence"/>
</dbReference>
<keyword evidence="2" id="KW-1185">Reference proteome</keyword>
<name>A0A2M8W6Y8_9MICO</name>
<evidence type="ECO:0000313" key="1">
    <source>
        <dbReference type="EMBL" id="PJI86693.1"/>
    </source>
</evidence>
<protein>
    <submittedName>
        <fullName evidence="1">Uncharacterized protein</fullName>
    </submittedName>
</protein>
<comment type="caution">
    <text evidence="1">The sequence shown here is derived from an EMBL/GenBank/DDBJ whole genome shotgun (WGS) entry which is preliminary data.</text>
</comment>
<gene>
    <name evidence="1" type="ORF">CLV34_2613</name>
</gene>